<dbReference type="PANTHER" id="PTHR43245:SF13">
    <property type="entry name" value="UDP-D-APIOSE_UDP-D-XYLOSE SYNTHASE 2"/>
    <property type="match status" value="1"/>
</dbReference>
<dbReference type="KEGG" id="lvi:G7068_02410"/>
<evidence type="ECO:0000259" key="1">
    <source>
        <dbReference type="Pfam" id="PF01370"/>
    </source>
</evidence>
<dbReference type="InterPro" id="IPR001509">
    <property type="entry name" value="Epimerase_deHydtase"/>
</dbReference>
<dbReference type="Gene3D" id="3.40.50.720">
    <property type="entry name" value="NAD(P)-binding Rossmann-like Domain"/>
    <property type="match status" value="1"/>
</dbReference>
<dbReference type="AlphaFoldDB" id="A0A6G7XCT1"/>
<name>A0A6G7XCT1_9MICO</name>
<sequence length="335" mass="35171">MNILLLGGTAWLGRTIAETAVAAGHDVSCVARGTDAPAGVTLVQADRDEDHALASLTAPGTARWDAVIDVARQPGYVRRAVHDLAAHAERYVYISSCNVYASLASYGIDEAAPLNTALTSDVMASPDEYGAAKVACEEAVLAGFGADRTIIIRPGLIGGPGDPTGRSSYWPLRFARPSNPQAQVLVPDAAQQLTSVIDVRDLAAWIMRLLEQTVSGIFNAAGNPTPLGEHLAIARRLADHKGSLVGASPEWLASQDVAQWSGPRSFPLWLADPEARGIGALSNESARATGLVLRPLTDTLSDTLAWANSCGIATVTRSGLTDDEECELLGELGRA</sequence>
<gene>
    <name evidence="2" type="ORF">G7068_02410</name>
</gene>
<feature type="domain" description="NAD-dependent epimerase/dehydratase" evidence="1">
    <location>
        <begin position="3"/>
        <end position="220"/>
    </location>
</feature>
<organism evidence="2 3">
    <name type="scientific">Leucobacter viscericola</name>
    <dbReference type="NCBI Taxonomy" id="2714935"/>
    <lineage>
        <taxon>Bacteria</taxon>
        <taxon>Bacillati</taxon>
        <taxon>Actinomycetota</taxon>
        <taxon>Actinomycetes</taxon>
        <taxon>Micrococcales</taxon>
        <taxon>Microbacteriaceae</taxon>
        <taxon>Leucobacter</taxon>
    </lineage>
</organism>
<dbReference type="Pfam" id="PF01370">
    <property type="entry name" value="Epimerase"/>
    <property type="match status" value="1"/>
</dbReference>
<dbReference type="InterPro" id="IPR036291">
    <property type="entry name" value="NAD(P)-bd_dom_sf"/>
</dbReference>
<reference evidence="2 3" key="1">
    <citation type="submission" date="2020-03" db="EMBL/GenBank/DDBJ databases">
        <title>Leucobacter sp. nov., isolated from beetles.</title>
        <authorList>
            <person name="Hyun D.-W."/>
            <person name="Bae J.-W."/>
        </authorList>
    </citation>
    <scope>NUCLEOTIDE SEQUENCE [LARGE SCALE GENOMIC DNA]</scope>
    <source>
        <strain evidence="2 3">HDW9C</strain>
    </source>
</reference>
<protein>
    <submittedName>
        <fullName evidence="2">NAD-dependent epimerase/dehydratase family protein</fullName>
    </submittedName>
</protein>
<dbReference type="PANTHER" id="PTHR43245">
    <property type="entry name" value="BIFUNCTIONAL POLYMYXIN RESISTANCE PROTEIN ARNA"/>
    <property type="match status" value="1"/>
</dbReference>
<dbReference type="RefSeq" id="WP_166288342.1">
    <property type="nucleotide sequence ID" value="NZ_CP049863.1"/>
</dbReference>
<keyword evidence="3" id="KW-1185">Reference proteome</keyword>
<proteinExistence type="predicted"/>
<accession>A0A6G7XCT1</accession>
<dbReference type="SUPFAM" id="SSF51735">
    <property type="entry name" value="NAD(P)-binding Rossmann-fold domains"/>
    <property type="match status" value="1"/>
</dbReference>
<evidence type="ECO:0000313" key="2">
    <source>
        <dbReference type="EMBL" id="QIK62178.1"/>
    </source>
</evidence>
<evidence type="ECO:0000313" key="3">
    <source>
        <dbReference type="Proteomes" id="UP000502677"/>
    </source>
</evidence>
<dbReference type="EMBL" id="CP049863">
    <property type="protein sequence ID" value="QIK62178.1"/>
    <property type="molecule type" value="Genomic_DNA"/>
</dbReference>
<dbReference type="Proteomes" id="UP000502677">
    <property type="component" value="Chromosome"/>
</dbReference>
<dbReference type="InterPro" id="IPR050177">
    <property type="entry name" value="Lipid_A_modif_metabolic_enz"/>
</dbReference>